<comment type="caution">
    <text evidence="6">The sequence shown here is derived from an EMBL/GenBank/DDBJ whole genome shotgun (WGS) entry which is preliminary data.</text>
</comment>
<dbReference type="Pfam" id="PF01474">
    <property type="entry name" value="DAHP_synth_2"/>
    <property type="match status" value="2"/>
</dbReference>
<dbReference type="PANTHER" id="PTHR21337:SF0">
    <property type="entry name" value="PHOSPHO-2-DEHYDRO-3-DEOXYHEPTONATE ALDOLASE"/>
    <property type="match status" value="1"/>
</dbReference>
<organism evidence="6 7">
    <name type="scientific">Amycolatopsis alba DSM 44262</name>
    <dbReference type="NCBI Taxonomy" id="1125972"/>
    <lineage>
        <taxon>Bacteria</taxon>
        <taxon>Bacillati</taxon>
        <taxon>Actinomycetota</taxon>
        <taxon>Actinomycetes</taxon>
        <taxon>Pseudonocardiales</taxon>
        <taxon>Pseudonocardiaceae</taxon>
        <taxon>Amycolatopsis</taxon>
    </lineage>
</organism>
<feature type="binding site" evidence="3">
    <location>
        <position position="287"/>
    </location>
    <ligand>
        <name>phosphoenolpyruvate</name>
        <dbReference type="ChEBI" id="CHEBI:58702"/>
    </ligand>
</feature>
<evidence type="ECO:0000256" key="2">
    <source>
        <dbReference type="ARBA" id="ARBA00022679"/>
    </source>
</evidence>
<dbReference type="OrthoDB" id="9766852at2"/>
<feature type="binding site" evidence="3">
    <location>
        <position position="388"/>
    </location>
    <ligand>
        <name>Mn(2+)</name>
        <dbReference type="ChEBI" id="CHEBI:29035"/>
    </ligand>
</feature>
<dbReference type="RefSeq" id="WP_020636701.1">
    <property type="nucleotide sequence ID" value="NZ_KB913032.1"/>
</dbReference>
<dbReference type="EC" id="2.5.1.54" evidence="4"/>
<feature type="binding site" evidence="3">
    <location>
        <begin position="233"/>
        <end position="234"/>
    </location>
    <ligand>
        <name>phosphoenolpyruvate</name>
        <dbReference type="ChEBI" id="CHEBI:58702"/>
    </ligand>
</feature>
<comment type="pathway">
    <text evidence="4">Metabolic intermediate biosynthesis; chorismate biosynthesis; chorismate from D-erythrose 4-phosphate and phosphoenolpyruvate: step 1/7.</text>
</comment>
<accession>A0A229RFM3</accession>
<feature type="binding site" evidence="3">
    <location>
        <position position="256"/>
    </location>
    <ligand>
        <name>phosphoenolpyruvate</name>
        <dbReference type="ChEBI" id="CHEBI:58702"/>
    </ligand>
</feature>
<keyword evidence="3" id="KW-0170">Cobalt</keyword>
<protein>
    <recommendedName>
        <fullName evidence="4">Phospho-2-dehydro-3-deoxyheptonate aldolase</fullName>
        <ecNumber evidence="4">2.5.1.54</ecNumber>
    </recommendedName>
</protein>
<keyword evidence="2 4" id="KW-0808">Transferase</keyword>
<evidence type="ECO:0000256" key="1">
    <source>
        <dbReference type="ARBA" id="ARBA00008911"/>
    </source>
</evidence>
<keyword evidence="4" id="KW-0028">Amino-acid biosynthesis</keyword>
<dbReference type="Proteomes" id="UP000215563">
    <property type="component" value="Unassembled WGS sequence"/>
</dbReference>
<keyword evidence="4" id="KW-0057">Aromatic amino acid biosynthesis</keyword>
<keyword evidence="3" id="KW-0104">Cadmium</keyword>
<dbReference type="GO" id="GO:0009423">
    <property type="term" value="P:chorismate biosynthetic process"/>
    <property type="evidence" value="ECO:0007669"/>
    <property type="project" value="UniProtKB-UniPathway"/>
</dbReference>
<gene>
    <name evidence="6" type="ORF">CFP75_31890</name>
</gene>
<keyword evidence="7" id="KW-1185">Reference proteome</keyword>
<reference evidence="6 7" key="1">
    <citation type="submission" date="2017-07" db="EMBL/GenBank/DDBJ databases">
        <title>Amycolatopsis alba DSM 44262 Genome sequencing and assembly.</title>
        <authorList>
            <person name="Kaur N."/>
            <person name="Mayilraj S."/>
        </authorList>
    </citation>
    <scope>NUCLEOTIDE SEQUENCE [LARGE SCALE GENOMIC DNA]</scope>
    <source>
        <strain evidence="6 7">DSM 44262</strain>
    </source>
</reference>
<dbReference type="InterPro" id="IPR013785">
    <property type="entry name" value="Aldolase_TIM"/>
</dbReference>
<dbReference type="PANTHER" id="PTHR21337">
    <property type="entry name" value="PHOSPHO-2-DEHYDRO-3-DEOXYHEPTONATE ALDOLASE 1, 2"/>
    <property type="match status" value="1"/>
</dbReference>
<dbReference type="GO" id="GO:0003849">
    <property type="term" value="F:3-deoxy-7-phosphoheptulonate synthase activity"/>
    <property type="evidence" value="ECO:0007669"/>
    <property type="project" value="UniProtKB-EC"/>
</dbReference>
<feature type="binding site" evidence="3">
    <location>
        <position position="108"/>
    </location>
    <ligand>
        <name>phosphoenolpyruvate</name>
        <dbReference type="ChEBI" id="CHEBI:58702"/>
    </ligand>
</feature>
<dbReference type="AlphaFoldDB" id="A0A229RFM3"/>
<dbReference type="InterPro" id="IPR002480">
    <property type="entry name" value="DAHP_synth_2"/>
</dbReference>
<dbReference type="EMBL" id="NMQU01000106">
    <property type="protein sequence ID" value="OXM45194.1"/>
    <property type="molecule type" value="Genomic_DNA"/>
</dbReference>
<comment type="cofactor">
    <cofactor evidence="3">
        <name>Mn(2+)</name>
        <dbReference type="ChEBI" id="CHEBI:29035"/>
    </cofactor>
    <cofactor evidence="3">
        <name>Co(2+)</name>
        <dbReference type="ChEBI" id="CHEBI:48828"/>
    </cofactor>
    <cofactor evidence="3">
        <name>Cd(2+)</name>
        <dbReference type="ChEBI" id="CHEBI:48775"/>
    </cofactor>
    <text evidence="3">Binds 1 divalent cation per subunit. The enzyme is active with manganese, cobalt or cadmium ions.</text>
</comment>
<dbReference type="GO" id="GO:0009073">
    <property type="term" value="P:aromatic amino acid family biosynthetic process"/>
    <property type="evidence" value="ECO:0007669"/>
    <property type="project" value="UniProtKB-KW"/>
</dbReference>
<feature type="binding site" evidence="3">
    <location>
        <position position="69"/>
    </location>
    <ligand>
        <name>Mn(2+)</name>
        <dbReference type="ChEBI" id="CHEBI:29035"/>
    </ligand>
</feature>
<evidence type="ECO:0000313" key="7">
    <source>
        <dbReference type="Proteomes" id="UP000215563"/>
    </source>
</evidence>
<feature type="region of interest" description="Disordered" evidence="5">
    <location>
        <begin position="1"/>
        <end position="23"/>
    </location>
</feature>
<feature type="binding site" evidence="3">
    <location>
        <position position="362"/>
    </location>
    <ligand>
        <name>Mn(2+)</name>
        <dbReference type="ChEBI" id="CHEBI:29035"/>
    </ligand>
</feature>
<comment type="similarity">
    <text evidence="1 4">Belongs to the class-II DAHP synthase family.</text>
</comment>
<comment type="catalytic activity">
    <reaction evidence="4">
        <text>D-erythrose 4-phosphate + phosphoenolpyruvate + H2O = 7-phospho-2-dehydro-3-deoxy-D-arabino-heptonate + phosphate</text>
        <dbReference type="Rhea" id="RHEA:14717"/>
        <dbReference type="ChEBI" id="CHEBI:15377"/>
        <dbReference type="ChEBI" id="CHEBI:16897"/>
        <dbReference type="ChEBI" id="CHEBI:43474"/>
        <dbReference type="ChEBI" id="CHEBI:58394"/>
        <dbReference type="ChEBI" id="CHEBI:58702"/>
        <dbReference type="EC" id="2.5.1.54"/>
    </reaction>
</comment>
<keyword evidence="3" id="KW-0464">Manganese</keyword>
<evidence type="ECO:0000256" key="5">
    <source>
        <dbReference type="SAM" id="MobiDB-lite"/>
    </source>
</evidence>
<feature type="binding site" evidence="3">
    <location>
        <position position="319"/>
    </location>
    <ligand>
        <name>Mn(2+)</name>
        <dbReference type="ChEBI" id="CHEBI:29035"/>
    </ligand>
</feature>
<evidence type="ECO:0000256" key="3">
    <source>
        <dbReference type="PIRSR" id="PIRSR602480-1"/>
    </source>
</evidence>
<sequence>MTRRSEASVESGSVAAQQPDWPDPAEVARAYSWLVESPPLTSPERIRRLSAALRRVESGHAFLVQAGDCAEPFGPEAVAAAGEKYRLLGAMATILSGRLGIPVVTVGRIAGQFAKPRSRPTELVDGVELPAFRGLLVNSPEPDPAARVPDPRRLLRGYSTAALVRAELARLAGDARSAPFGESFRRPDGSWAHRGLWTSHEALVFDYERPLIRRDPEYGERFLQTTELPWLGERTRQLGGDHVAMLAEIANPLACKIGPAIEEAELIALCDRLDPAREPGRLTLICRMGDRQVRETLPALVRAVRRSAHRVVWVCDPMHGNTRPASAGGRKTRWWSEIVSELDGFLDVMDGEGARPGGVHLEVTGRDVAECSGGPERPPRLGFESLCDPRLNGAQSIMLAERLADRLGHRAPAAALDLITEE</sequence>
<proteinExistence type="inferred from homology"/>
<dbReference type="Gene3D" id="3.20.20.70">
    <property type="entry name" value="Aldolase class I"/>
    <property type="match status" value="1"/>
</dbReference>
<dbReference type="GO" id="GO:0008652">
    <property type="term" value="P:amino acid biosynthetic process"/>
    <property type="evidence" value="ECO:0007669"/>
    <property type="project" value="UniProtKB-KW"/>
</dbReference>
<dbReference type="SUPFAM" id="SSF51569">
    <property type="entry name" value="Aldolase"/>
    <property type="match status" value="1"/>
</dbReference>
<evidence type="ECO:0000256" key="4">
    <source>
        <dbReference type="RuleBase" id="RU363071"/>
    </source>
</evidence>
<dbReference type="UniPathway" id="UPA00053">
    <property type="reaction ID" value="UER00084"/>
</dbReference>
<evidence type="ECO:0000313" key="6">
    <source>
        <dbReference type="EMBL" id="OXM45194.1"/>
    </source>
</evidence>
<name>A0A229RFM3_AMYAL</name>